<proteinExistence type="inferred from homology"/>
<comment type="similarity">
    <text evidence="1">Belongs to the iron/ascorbate-dependent oxidoreductase family.</text>
</comment>
<evidence type="ECO:0000259" key="3">
    <source>
        <dbReference type="PROSITE" id="PS51471"/>
    </source>
</evidence>
<dbReference type="PROSITE" id="PS51471">
    <property type="entry name" value="FE2OG_OXY"/>
    <property type="match status" value="1"/>
</dbReference>
<dbReference type="PANTHER" id="PTHR47990">
    <property type="entry name" value="2-OXOGLUTARATE (2OG) AND FE(II)-DEPENDENT OXYGENASE SUPERFAMILY PROTEIN-RELATED"/>
    <property type="match status" value="1"/>
</dbReference>
<feature type="domain" description="Fe2OG dioxygenase" evidence="3">
    <location>
        <begin position="189"/>
        <end position="291"/>
    </location>
</feature>
<gene>
    <name evidence="4" type="primary">GA20ox1B</name>
    <name evidence="4" type="ORF">KSP39_PZI018287</name>
</gene>
<dbReference type="AlphaFoldDB" id="A0AAP0B2M2"/>
<evidence type="ECO:0000256" key="1">
    <source>
        <dbReference type="RuleBase" id="RU003682"/>
    </source>
</evidence>
<protein>
    <submittedName>
        <fullName evidence="4">Gibberellin 20 oxidase 1-B</fullName>
    </submittedName>
</protein>
<evidence type="ECO:0000313" key="5">
    <source>
        <dbReference type="Proteomes" id="UP001418222"/>
    </source>
</evidence>
<dbReference type="EMBL" id="JBBWWQ010000016">
    <property type="protein sequence ID" value="KAK8925762.1"/>
    <property type="molecule type" value="Genomic_DNA"/>
</dbReference>
<keyword evidence="1" id="KW-0479">Metal-binding</keyword>
<keyword evidence="1" id="KW-0560">Oxidoreductase</keyword>
<dbReference type="Gene3D" id="2.60.120.330">
    <property type="entry name" value="B-lactam Antibiotic, Isopenicillin N Synthase, Chain"/>
    <property type="match status" value="1"/>
</dbReference>
<organism evidence="4 5">
    <name type="scientific">Platanthera zijinensis</name>
    <dbReference type="NCBI Taxonomy" id="2320716"/>
    <lineage>
        <taxon>Eukaryota</taxon>
        <taxon>Viridiplantae</taxon>
        <taxon>Streptophyta</taxon>
        <taxon>Embryophyta</taxon>
        <taxon>Tracheophyta</taxon>
        <taxon>Spermatophyta</taxon>
        <taxon>Magnoliopsida</taxon>
        <taxon>Liliopsida</taxon>
        <taxon>Asparagales</taxon>
        <taxon>Orchidaceae</taxon>
        <taxon>Orchidoideae</taxon>
        <taxon>Orchideae</taxon>
        <taxon>Orchidinae</taxon>
        <taxon>Platanthera</taxon>
    </lineage>
</organism>
<evidence type="ECO:0000256" key="2">
    <source>
        <dbReference type="SAM" id="MobiDB-lite"/>
    </source>
</evidence>
<dbReference type="InterPro" id="IPR044861">
    <property type="entry name" value="IPNS-like_FE2OG_OXY"/>
</dbReference>
<dbReference type="Proteomes" id="UP001418222">
    <property type="component" value="Unassembled WGS sequence"/>
</dbReference>
<dbReference type="InterPro" id="IPR027443">
    <property type="entry name" value="IPNS-like_sf"/>
</dbReference>
<dbReference type="Pfam" id="PF03171">
    <property type="entry name" value="2OG-FeII_Oxy"/>
    <property type="match status" value="1"/>
</dbReference>
<dbReference type="PRINTS" id="PR00682">
    <property type="entry name" value="IPNSYNTHASE"/>
</dbReference>
<feature type="compositionally biased region" description="Basic and acidic residues" evidence="2">
    <location>
        <begin position="26"/>
        <end position="37"/>
    </location>
</feature>
<dbReference type="InterPro" id="IPR050231">
    <property type="entry name" value="Iron_ascorbate_oxido_reductase"/>
</dbReference>
<reference evidence="4 5" key="1">
    <citation type="journal article" date="2022" name="Nat. Plants">
        <title>Genomes of leafy and leafless Platanthera orchids illuminate the evolution of mycoheterotrophy.</title>
        <authorList>
            <person name="Li M.H."/>
            <person name="Liu K.W."/>
            <person name="Li Z."/>
            <person name="Lu H.C."/>
            <person name="Ye Q.L."/>
            <person name="Zhang D."/>
            <person name="Wang J.Y."/>
            <person name="Li Y.F."/>
            <person name="Zhong Z.M."/>
            <person name="Liu X."/>
            <person name="Yu X."/>
            <person name="Liu D.K."/>
            <person name="Tu X.D."/>
            <person name="Liu B."/>
            <person name="Hao Y."/>
            <person name="Liao X.Y."/>
            <person name="Jiang Y.T."/>
            <person name="Sun W.H."/>
            <person name="Chen J."/>
            <person name="Chen Y.Q."/>
            <person name="Ai Y."/>
            <person name="Zhai J.W."/>
            <person name="Wu S.S."/>
            <person name="Zhou Z."/>
            <person name="Hsiao Y.Y."/>
            <person name="Wu W.L."/>
            <person name="Chen Y.Y."/>
            <person name="Lin Y.F."/>
            <person name="Hsu J.L."/>
            <person name="Li C.Y."/>
            <person name="Wang Z.W."/>
            <person name="Zhao X."/>
            <person name="Zhong W.Y."/>
            <person name="Ma X.K."/>
            <person name="Ma L."/>
            <person name="Huang J."/>
            <person name="Chen G.Z."/>
            <person name="Huang M.Z."/>
            <person name="Huang L."/>
            <person name="Peng D.H."/>
            <person name="Luo Y.B."/>
            <person name="Zou S.Q."/>
            <person name="Chen S.P."/>
            <person name="Lan S."/>
            <person name="Tsai W.C."/>
            <person name="Van de Peer Y."/>
            <person name="Liu Z.J."/>
        </authorList>
    </citation>
    <scope>NUCLEOTIDE SEQUENCE [LARGE SCALE GENOMIC DNA]</scope>
    <source>
        <strain evidence="4">Lor287</strain>
    </source>
</reference>
<feature type="region of interest" description="Disordered" evidence="2">
    <location>
        <begin position="1"/>
        <end position="45"/>
    </location>
</feature>
<dbReference type="SUPFAM" id="SSF51197">
    <property type="entry name" value="Clavaminate synthase-like"/>
    <property type="match status" value="1"/>
</dbReference>
<accession>A0AAP0B2M2</accession>
<dbReference type="GO" id="GO:0016491">
    <property type="term" value="F:oxidoreductase activity"/>
    <property type="evidence" value="ECO:0007669"/>
    <property type="project" value="UniProtKB-KW"/>
</dbReference>
<dbReference type="GO" id="GO:0046872">
    <property type="term" value="F:metal ion binding"/>
    <property type="evidence" value="ECO:0007669"/>
    <property type="project" value="UniProtKB-KW"/>
</dbReference>
<name>A0AAP0B2M2_9ASPA</name>
<sequence length="348" mass="40321">MRYRQRDAQDLEEAERRRHLKPASARRPERARQKHPVELSGLNSAQPDDKAWTMAQAKVAWALENYGGFEAIYDRVGARLRDELLGQAVPEFFDVPELEKLHDPTKVPYHGFYFQKKGFPFLSHQLSDPNSLAAIQDYSGVIWPKGNNFFCNAAGKYAGHMQELAQMVHMMIIESLGLKDQYHSHIKSLTYSMRLSKYNDDSFVKKFDDLVLPSHKDPNFISIISQHKIKGLQVETFDGQWIDIAPKPHAFVVLLGEAFMAWTNGRFQAPKHHVKMEGFEKRYSMVYSTLPSQKDNMIEIPKVLVDKEHPQLYKPFNYYEYLNFRFSDEGEKHDDTLKAYCGVEQIAT</sequence>
<keyword evidence="1" id="KW-0408">Iron</keyword>
<dbReference type="InterPro" id="IPR005123">
    <property type="entry name" value="Oxoglu/Fe-dep_dioxygenase_dom"/>
</dbReference>
<keyword evidence="5" id="KW-1185">Reference proteome</keyword>
<comment type="caution">
    <text evidence="4">The sequence shown here is derived from an EMBL/GenBank/DDBJ whole genome shotgun (WGS) entry which is preliminary data.</text>
</comment>
<evidence type="ECO:0000313" key="4">
    <source>
        <dbReference type="EMBL" id="KAK8925762.1"/>
    </source>
</evidence>